<evidence type="ECO:0000313" key="3">
    <source>
        <dbReference type="EMBL" id="OZI37932.1"/>
    </source>
</evidence>
<evidence type="ECO:0000256" key="2">
    <source>
        <dbReference type="SAM" id="SignalP"/>
    </source>
</evidence>
<name>A0A261SLV3_9BORD</name>
<evidence type="ECO:0008006" key="5">
    <source>
        <dbReference type="Google" id="ProtNLM"/>
    </source>
</evidence>
<dbReference type="Gene3D" id="3.40.190.150">
    <property type="entry name" value="Bordetella uptake gene, domain 1"/>
    <property type="match status" value="1"/>
</dbReference>
<proteinExistence type="inferred from homology"/>
<reference evidence="4" key="1">
    <citation type="submission" date="2017-05" db="EMBL/GenBank/DDBJ databases">
        <title>Complete and WGS of Bordetella genogroups.</title>
        <authorList>
            <person name="Spilker T."/>
            <person name="Lipuma J."/>
        </authorList>
    </citation>
    <scope>NUCLEOTIDE SEQUENCE [LARGE SCALE GENOMIC DNA]</scope>
    <source>
        <strain evidence="4">AU16122</strain>
    </source>
</reference>
<dbReference type="Proteomes" id="UP000216020">
    <property type="component" value="Unassembled WGS sequence"/>
</dbReference>
<dbReference type="RefSeq" id="WP_094852034.1">
    <property type="nucleotide sequence ID" value="NZ_NEVM01000001.1"/>
</dbReference>
<keyword evidence="4" id="KW-1185">Reference proteome</keyword>
<keyword evidence="2" id="KW-0732">Signal</keyword>
<evidence type="ECO:0000256" key="1">
    <source>
        <dbReference type="ARBA" id="ARBA00006987"/>
    </source>
</evidence>
<dbReference type="EMBL" id="NEVM01000001">
    <property type="protein sequence ID" value="OZI37932.1"/>
    <property type="molecule type" value="Genomic_DNA"/>
</dbReference>
<evidence type="ECO:0000313" key="4">
    <source>
        <dbReference type="Proteomes" id="UP000216020"/>
    </source>
</evidence>
<accession>A0A261SLV3</accession>
<feature type="signal peptide" evidence="2">
    <location>
        <begin position="1"/>
        <end position="20"/>
    </location>
</feature>
<protein>
    <recommendedName>
        <fullName evidence="5">MFS transporter</fullName>
    </recommendedName>
</protein>
<feature type="chain" id="PRO_5012401849" description="MFS transporter" evidence="2">
    <location>
        <begin position="21"/>
        <end position="325"/>
    </location>
</feature>
<dbReference type="PIRSF" id="PIRSF017082">
    <property type="entry name" value="YflP"/>
    <property type="match status" value="1"/>
</dbReference>
<organism evidence="3 4">
    <name type="scientific">Bordetella genomosp. 10</name>
    <dbReference type="NCBI Taxonomy" id="1416804"/>
    <lineage>
        <taxon>Bacteria</taxon>
        <taxon>Pseudomonadati</taxon>
        <taxon>Pseudomonadota</taxon>
        <taxon>Betaproteobacteria</taxon>
        <taxon>Burkholderiales</taxon>
        <taxon>Alcaligenaceae</taxon>
        <taxon>Bordetella</taxon>
    </lineage>
</organism>
<dbReference type="InterPro" id="IPR005064">
    <property type="entry name" value="BUG"/>
</dbReference>
<dbReference type="PANTHER" id="PTHR42928">
    <property type="entry name" value="TRICARBOXYLATE-BINDING PROTEIN"/>
    <property type="match status" value="1"/>
</dbReference>
<dbReference type="SUPFAM" id="SSF53850">
    <property type="entry name" value="Periplasmic binding protein-like II"/>
    <property type="match status" value="1"/>
</dbReference>
<dbReference type="AlphaFoldDB" id="A0A261SLV3"/>
<dbReference type="PANTHER" id="PTHR42928:SF5">
    <property type="entry name" value="BLR1237 PROTEIN"/>
    <property type="match status" value="1"/>
</dbReference>
<dbReference type="Gene3D" id="3.40.190.10">
    <property type="entry name" value="Periplasmic binding protein-like II"/>
    <property type="match status" value="1"/>
</dbReference>
<dbReference type="InterPro" id="IPR042100">
    <property type="entry name" value="Bug_dom1"/>
</dbReference>
<gene>
    <name evidence="3" type="ORF">CAL29_06095</name>
</gene>
<dbReference type="Pfam" id="PF03401">
    <property type="entry name" value="TctC"/>
    <property type="match status" value="1"/>
</dbReference>
<dbReference type="CDD" id="cd13578">
    <property type="entry name" value="PBP2_Bug27"/>
    <property type="match status" value="1"/>
</dbReference>
<dbReference type="OrthoDB" id="9780943at2"/>
<sequence length="325" mass="34607">MLLRFGFLAAAAMVMMAAHAEQPAAGSHFPDRPLRLIVGYTPGGGVDIMARLIQQPMSEALGQTVVVENRPGASQNIGAQYVAHSPADGYTLFTSSSALAVNISLFPKLDYDPVKDFTPIALFAQSPNVLVVRSGLDVNSVADLIAYEKHRKSAGNFSSSGPGSTQHLCGELFNLRTGLKVMHIPYKGTAPSVSAVMSGEVDYTFMNIPSAKGLIASHQLKALAVTSGKRSPLLPDVPTMAEAGVPDMDVQAWYGILGPANMPPDVVKRLNSVIVQAVKQPAFQEKLLSMGADPISGSPQMFQKFLAQDIQRWAGVVHAAKIKLQ</sequence>
<comment type="caution">
    <text evidence="3">The sequence shown here is derived from an EMBL/GenBank/DDBJ whole genome shotgun (WGS) entry which is preliminary data.</text>
</comment>
<comment type="similarity">
    <text evidence="1">Belongs to the UPF0065 (bug) family.</text>
</comment>